<protein>
    <submittedName>
        <fullName evidence="1">23099_t:CDS:1</fullName>
    </submittedName>
</protein>
<feature type="non-terminal residue" evidence="1">
    <location>
        <position position="1"/>
    </location>
</feature>
<reference evidence="1" key="1">
    <citation type="submission" date="2021-06" db="EMBL/GenBank/DDBJ databases">
        <authorList>
            <person name="Kallberg Y."/>
            <person name="Tangrot J."/>
            <person name="Rosling A."/>
        </authorList>
    </citation>
    <scope>NUCLEOTIDE SEQUENCE</scope>
    <source>
        <strain evidence="1">MA461A</strain>
    </source>
</reference>
<name>A0ACA9RXJ0_9GLOM</name>
<comment type="caution">
    <text evidence="1">The sequence shown here is derived from an EMBL/GenBank/DDBJ whole genome shotgun (WGS) entry which is preliminary data.</text>
</comment>
<accession>A0ACA9RXJ0</accession>
<keyword evidence="2" id="KW-1185">Reference proteome</keyword>
<evidence type="ECO:0000313" key="2">
    <source>
        <dbReference type="Proteomes" id="UP000789920"/>
    </source>
</evidence>
<dbReference type="EMBL" id="CAJVQC010078606">
    <property type="protein sequence ID" value="CAG8816460.1"/>
    <property type="molecule type" value="Genomic_DNA"/>
</dbReference>
<evidence type="ECO:0000313" key="1">
    <source>
        <dbReference type="EMBL" id="CAG8816460.1"/>
    </source>
</evidence>
<gene>
    <name evidence="1" type="ORF">RPERSI_LOCUS24457</name>
</gene>
<sequence>FDRLRYFIPRYLEDIIMTFETFWSLLLVVLDSRWRFDSALIRSYHAVLLANRIDRLNYLLDCTFHLVECDDENS</sequence>
<proteinExistence type="predicted"/>
<dbReference type="Proteomes" id="UP000789920">
    <property type="component" value="Unassembled WGS sequence"/>
</dbReference>
<organism evidence="1 2">
    <name type="scientific">Racocetra persica</name>
    <dbReference type="NCBI Taxonomy" id="160502"/>
    <lineage>
        <taxon>Eukaryota</taxon>
        <taxon>Fungi</taxon>
        <taxon>Fungi incertae sedis</taxon>
        <taxon>Mucoromycota</taxon>
        <taxon>Glomeromycotina</taxon>
        <taxon>Glomeromycetes</taxon>
        <taxon>Diversisporales</taxon>
        <taxon>Gigasporaceae</taxon>
        <taxon>Racocetra</taxon>
    </lineage>
</organism>